<dbReference type="SUPFAM" id="SSF56349">
    <property type="entry name" value="DNA breaking-rejoining enzymes"/>
    <property type="match status" value="1"/>
</dbReference>
<keyword evidence="1" id="KW-0238">DNA-binding</keyword>
<dbReference type="InterPro" id="IPR013762">
    <property type="entry name" value="Integrase-like_cat_sf"/>
</dbReference>
<geneLocation type="chloroplast" evidence="4"/>
<dbReference type="InterPro" id="IPR002104">
    <property type="entry name" value="Integrase_catalytic"/>
</dbReference>
<dbReference type="GeneID" id="6440102"/>
<dbReference type="EMBL" id="EU677193">
    <property type="protein sequence ID" value="ACC97281.1"/>
    <property type="molecule type" value="Genomic_DNA"/>
</dbReference>
<reference evidence="4" key="1">
    <citation type="journal article" date="2008" name="BMC Genomics">
        <title>Chloroplast DNA sequence of the green alga Oedogonium cardiacum (Chlorophyceae): unique genome architecture, derived characters shared with the Chaetophorales and novel genes acquired through horizontal transfer.</title>
        <authorList>
            <person name="Brouard J.S."/>
            <person name="Otis C."/>
            <person name="Lemieux C."/>
            <person name="Turmel M."/>
        </authorList>
    </citation>
    <scope>NUCLEOTIDE SEQUENCE [LARGE SCALE GENOMIC DNA]</scope>
    <source>
        <strain evidence="4">SAG 575-1b</strain>
    </source>
</reference>
<accession>B3V4R5</accession>
<dbReference type="EMBL" id="EU677193">
    <property type="protein sequence ID" value="ACC97294.1"/>
    <property type="molecule type" value="Genomic_DNA"/>
</dbReference>
<keyword evidence="4" id="KW-0150">Chloroplast</keyword>
<dbReference type="GO" id="GO:0006310">
    <property type="term" value="P:DNA recombination"/>
    <property type="evidence" value="ECO:0007669"/>
    <property type="project" value="UniProtKB-KW"/>
</dbReference>
<dbReference type="PANTHER" id="PTHR30349:SF41">
    <property type="entry name" value="INTEGRASE_RECOMBINASE PROTEIN MJ0367-RELATED"/>
    <property type="match status" value="1"/>
</dbReference>
<dbReference type="PROSITE" id="PS51898">
    <property type="entry name" value="TYR_RECOMBINASE"/>
    <property type="match status" value="1"/>
</dbReference>
<evidence type="ECO:0000256" key="1">
    <source>
        <dbReference type="ARBA" id="ARBA00023125"/>
    </source>
</evidence>
<evidence type="ECO:0000313" key="4">
    <source>
        <dbReference type="EMBL" id="ACC97281.1"/>
    </source>
</evidence>
<dbReference type="InterPro" id="IPR011010">
    <property type="entry name" value="DNA_brk_join_enz"/>
</dbReference>
<dbReference type="Pfam" id="PF00589">
    <property type="entry name" value="Phage_integrase"/>
    <property type="match status" value="1"/>
</dbReference>
<evidence type="ECO:0000256" key="2">
    <source>
        <dbReference type="ARBA" id="ARBA00023172"/>
    </source>
</evidence>
<sequence>MQRGSERLSYILLVIECASGSILNHAYSENEFTPSDLIKLLKATIQIYGIPSTIYGDIADLCCSTLYKELLTEYTISKGFIEGSHHVKFHVEFWKAIGIEPNSIVTLNAWESLETPKRMDMVNQAIQIFNYNHSTIHQHYKSSLIDKELRCFTATQLNLRGGHHPELMPIIEQFHLWTVVTAQGCYINALVDNMLNTSNTVALTLLSNVAATDLKMKEYLEMQTSLLFNQISEGFLFMADQMKVQKDLLSHQTEMIAEQKRLLSERAATIDQLHSQVDEIQRHTQMLFDKEETKQLLRDKRRNRKTQKSRDACTFETYSKVLQYADGPNKLIAARDRVGLTLLYMTGLRIGNLKNVYYHHLESLLTGEDLTLTLIKTRNGHVNQTFPWQSTYAAIVKLVSKDIELLLNTRDPKEESPFNQSREYITRRLNKLLKRVSMETGKHFRSHSFRINLGTNVTAKHGLEVAQKILGHQSISTTMRYNRNRLPKKQTARVIKDSLDVCFVQGDSDSEI</sequence>
<dbReference type="GO" id="GO:0015074">
    <property type="term" value="P:DNA integration"/>
    <property type="evidence" value="ECO:0007669"/>
    <property type="project" value="InterPro"/>
</dbReference>
<keyword evidence="4" id="KW-0934">Plastid</keyword>
<dbReference type="CDD" id="cd00397">
    <property type="entry name" value="DNA_BRE_C"/>
    <property type="match status" value="1"/>
</dbReference>
<keyword evidence="2" id="KW-0233">DNA recombination</keyword>
<organism evidence="4">
    <name type="scientific">Oedogonium cardiacum</name>
    <name type="common">Filamentous green alga</name>
    <dbReference type="NCBI Taxonomy" id="55995"/>
    <lineage>
        <taxon>Eukaryota</taxon>
        <taxon>Viridiplantae</taxon>
        <taxon>Chlorophyta</taxon>
        <taxon>core chlorophytes</taxon>
        <taxon>Chlorophyceae</taxon>
        <taxon>OCC clade</taxon>
        <taxon>Oedogoniales</taxon>
        <taxon>Oedogoniaceae</taxon>
        <taxon>Oedogonium</taxon>
    </lineage>
</organism>
<proteinExistence type="predicted"/>
<reference evidence="4" key="2">
    <citation type="submission" date="2008-04" db="EMBL/GenBank/DDBJ databases">
        <authorList>
            <consortium name="US DOE Joint Genome Institute"/>
            <person name="Lucas S."/>
            <person name="Copeland A."/>
            <person name="Lapidus A."/>
            <person name="Glavina del Rio T."/>
            <person name="Pitluck S."/>
            <person name="Sun H."/>
            <person name="Schmutz J."/>
            <person name="Larimer F."/>
            <person name="Land M."/>
            <person name="Hauser L."/>
            <person name="Kyrpides N."/>
            <person name="Anderson I."/>
            <person name="Herlemann D.P.R."/>
            <person name="Geissinger O."/>
            <person name="Ikeda-Ohtsubo W."/>
            <person name="Kunin V."/>
            <person name="Humgenholtz P."/>
            <person name="Brune A."/>
            <person name="Richardson P."/>
        </authorList>
    </citation>
    <scope>NUCLEOTIDE SEQUENCE</scope>
    <source>
        <strain evidence="4">SAG 575-1b</strain>
    </source>
</reference>
<dbReference type="GO" id="GO:0003677">
    <property type="term" value="F:DNA binding"/>
    <property type="evidence" value="ECO:0007669"/>
    <property type="project" value="UniProtKB-KW"/>
</dbReference>
<evidence type="ECO:0000259" key="3">
    <source>
        <dbReference type="PROSITE" id="PS51898"/>
    </source>
</evidence>
<protein>
    <submittedName>
        <fullName evidence="4">Putative integrase/recombinase protein</fullName>
    </submittedName>
</protein>
<dbReference type="RefSeq" id="YP_002000419.1">
    <property type="nucleotide sequence ID" value="NC_011031.1"/>
</dbReference>
<name>B3V4R5_OEDCA</name>
<gene>
    <name evidence="4" type="primary">int</name>
</gene>
<dbReference type="PANTHER" id="PTHR30349">
    <property type="entry name" value="PHAGE INTEGRASE-RELATED"/>
    <property type="match status" value="1"/>
</dbReference>
<dbReference type="RefSeq" id="YP_002000458.1">
    <property type="nucleotide sequence ID" value="NC_011031.1"/>
</dbReference>
<dbReference type="AlphaFoldDB" id="B3V4R5"/>
<dbReference type="GeneID" id="6440127"/>
<feature type="domain" description="Tyr recombinase" evidence="3">
    <location>
        <begin position="308"/>
        <end position="496"/>
    </location>
</feature>
<dbReference type="InterPro" id="IPR050090">
    <property type="entry name" value="Tyrosine_recombinase_XerCD"/>
</dbReference>
<dbReference type="Gene3D" id="1.10.443.10">
    <property type="entry name" value="Intergrase catalytic core"/>
    <property type="match status" value="1"/>
</dbReference>